<accession>A0AB36TCZ0</accession>
<dbReference type="Pfam" id="PF08680">
    <property type="entry name" value="DUF1779"/>
    <property type="match status" value="1"/>
</dbReference>
<proteinExistence type="predicted"/>
<organism evidence="1 2">
    <name type="scientific">Acetivibrio thermocellus AD2</name>
    <dbReference type="NCBI Taxonomy" id="1138384"/>
    <lineage>
        <taxon>Bacteria</taxon>
        <taxon>Bacillati</taxon>
        <taxon>Bacillota</taxon>
        <taxon>Clostridia</taxon>
        <taxon>Eubacteriales</taxon>
        <taxon>Oscillospiraceae</taxon>
        <taxon>Acetivibrio</taxon>
    </lineage>
</organism>
<dbReference type="InterPro" id="IPR014794">
    <property type="entry name" value="DUF1779"/>
</dbReference>
<dbReference type="InterPro" id="IPR036209">
    <property type="entry name" value="YwmB-like_sf"/>
</dbReference>
<dbReference type="EMBL" id="PDBW01000001">
    <property type="protein sequence ID" value="PFH01476.1"/>
    <property type="molecule type" value="Genomic_DNA"/>
</dbReference>
<dbReference type="SUPFAM" id="SSF143842">
    <property type="entry name" value="YwmB-like"/>
    <property type="match status" value="1"/>
</dbReference>
<dbReference type="Gene3D" id="3.30.360.40">
    <property type="entry name" value="YwmB-like"/>
    <property type="match status" value="1"/>
</dbReference>
<evidence type="ECO:0000313" key="1">
    <source>
        <dbReference type="EMBL" id="PFH01476.1"/>
    </source>
</evidence>
<protein>
    <submittedName>
        <fullName evidence="1">TATA-box binding protein</fullName>
    </submittedName>
</protein>
<reference evidence="1 2" key="1">
    <citation type="submission" date="2017-09" db="EMBL/GenBank/DDBJ databases">
        <title>Evaluation of Pacific Biosciences Sequencing Technology to Finishing C. thermocellum Genome Sequences.</title>
        <authorList>
            <person name="Brown S."/>
        </authorList>
    </citation>
    <scope>NUCLEOTIDE SEQUENCE [LARGE SCALE GENOMIC DNA]</scope>
    <source>
        <strain evidence="1 2">AD2</strain>
    </source>
</reference>
<dbReference type="Proteomes" id="UP000223596">
    <property type="component" value="Unassembled WGS sequence"/>
</dbReference>
<evidence type="ECO:0000313" key="2">
    <source>
        <dbReference type="Proteomes" id="UP000223596"/>
    </source>
</evidence>
<dbReference type="AlphaFoldDB" id="A0AB36TCZ0"/>
<gene>
    <name evidence="1" type="ORF">M972_11208</name>
</gene>
<name>A0AB36TCZ0_ACETH</name>
<comment type="caution">
    <text evidence="1">The sequence shown here is derived from an EMBL/GenBank/DDBJ whole genome shotgun (WGS) entry which is preliminary data.</text>
</comment>
<sequence length="250" mass="28277">MKFLLKHFYLLIILIILFTIGSAKLYYNKGSSSTALKEAFIASGATLANTEFYAWAKTEKSFEELSKIVDNLAKDMNVENNELYSRRLIGNDMIDKIEVIGTIGRGRMVNICAQSARNKKDGEKSYISLSLTLGPEEFELERIHDNLINVLDKYKIEPELNICITGYFEGRMDYKNLNKVSKKILKSADAKKVNGIAENNLISVSAFAPGIDNSILVNGKKVNMNLAIRYNSYEDRTYIWLATPVITVEY</sequence>